<reference evidence="1 2" key="1">
    <citation type="submission" date="2020-08" db="EMBL/GenBank/DDBJ databases">
        <title>Genomic Encyclopedia of Type Strains, Phase IV (KMG-IV): sequencing the most valuable type-strain genomes for metagenomic binning, comparative biology and taxonomic classification.</title>
        <authorList>
            <person name="Goeker M."/>
        </authorList>
    </citation>
    <scope>NUCLEOTIDE SEQUENCE [LARGE SCALE GENOMIC DNA]</scope>
    <source>
        <strain evidence="1 2">DSM 25895</strain>
    </source>
</reference>
<dbReference type="RefSeq" id="WP_246420054.1">
    <property type="nucleotide sequence ID" value="NZ_JAAEDJ010000002.1"/>
</dbReference>
<dbReference type="AlphaFoldDB" id="A0A840YAM1"/>
<accession>A0A840YAM1</accession>
<gene>
    <name evidence="1" type="ORF">FHS88_003067</name>
</gene>
<keyword evidence="2" id="KW-1185">Reference proteome</keyword>
<dbReference type="Proteomes" id="UP000562254">
    <property type="component" value="Unassembled WGS sequence"/>
</dbReference>
<proteinExistence type="predicted"/>
<name>A0A840YAM1_9PROT</name>
<dbReference type="EMBL" id="JACIJE010000009">
    <property type="protein sequence ID" value="MBB5690924.1"/>
    <property type="molecule type" value="Genomic_DNA"/>
</dbReference>
<comment type="caution">
    <text evidence="1">The sequence shown here is derived from an EMBL/GenBank/DDBJ whole genome shotgun (WGS) entry which is preliminary data.</text>
</comment>
<sequence>MPTPIRVARAPDGALTYAIPCPPEALPPVAPRDLEAAWEAARAAATAERWGPPRRLLFRRADGQAQELLLADADAACWAEAVDAGHDLGTLSGLATCLRLLALIEVMTRARWLAGLYRLTPTGMDLDPALLRAAAAMPLDAAARFDETALRRLLSRPIPSGVSP</sequence>
<protein>
    <submittedName>
        <fullName evidence="1">Uncharacterized protein</fullName>
    </submittedName>
</protein>
<evidence type="ECO:0000313" key="1">
    <source>
        <dbReference type="EMBL" id="MBB5690924.1"/>
    </source>
</evidence>
<evidence type="ECO:0000313" key="2">
    <source>
        <dbReference type="Proteomes" id="UP000562254"/>
    </source>
</evidence>
<organism evidence="1 2">
    <name type="scientific">Neoroseomonas alkaliterrae</name>
    <dbReference type="NCBI Taxonomy" id="1452450"/>
    <lineage>
        <taxon>Bacteria</taxon>
        <taxon>Pseudomonadati</taxon>
        <taxon>Pseudomonadota</taxon>
        <taxon>Alphaproteobacteria</taxon>
        <taxon>Acetobacterales</taxon>
        <taxon>Acetobacteraceae</taxon>
        <taxon>Neoroseomonas</taxon>
    </lineage>
</organism>